<dbReference type="AlphaFoldDB" id="A0A2I6S2W8"/>
<dbReference type="GO" id="GO:0042834">
    <property type="term" value="F:peptidoglycan binding"/>
    <property type="evidence" value="ECO:0007669"/>
    <property type="project" value="InterPro"/>
</dbReference>
<name>A0A2I6S2W8_9RHOO</name>
<dbReference type="Proteomes" id="UP000242205">
    <property type="component" value="Chromosome"/>
</dbReference>
<dbReference type="RefSeq" id="WP_102245631.1">
    <property type="nucleotide sequence ID" value="NZ_CP025682.1"/>
</dbReference>
<evidence type="ECO:0000313" key="4">
    <source>
        <dbReference type="Proteomes" id="UP000242205"/>
    </source>
</evidence>
<feature type="domain" description="SPOR" evidence="2">
    <location>
        <begin position="251"/>
        <end position="305"/>
    </location>
</feature>
<protein>
    <recommendedName>
        <fullName evidence="2">SPOR domain-containing protein</fullName>
    </recommendedName>
</protein>
<dbReference type="OrthoDB" id="9181370at2"/>
<dbReference type="InterPro" id="IPR036680">
    <property type="entry name" value="SPOR-like_sf"/>
</dbReference>
<dbReference type="InterPro" id="IPR007730">
    <property type="entry name" value="SPOR-like_dom"/>
</dbReference>
<feature type="compositionally biased region" description="Low complexity" evidence="1">
    <location>
        <begin position="51"/>
        <end position="66"/>
    </location>
</feature>
<dbReference type="SUPFAM" id="SSF110997">
    <property type="entry name" value="Sporulation related repeat"/>
    <property type="match status" value="2"/>
</dbReference>
<organism evidence="3 4">
    <name type="scientific">Pseudazoarcus pumilus</name>
    <dbReference type="NCBI Taxonomy" id="2067960"/>
    <lineage>
        <taxon>Bacteria</taxon>
        <taxon>Pseudomonadati</taxon>
        <taxon>Pseudomonadota</taxon>
        <taxon>Betaproteobacteria</taxon>
        <taxon>Rhodocyclales</taxon>
        <taxon>Zoogloeaceae</taxon>
        <taxon>Pseudazoarcus</taxon>
    </lineage>
</organism>
<accession>A0A2I6S2W8</accession>
<dbReference type="KEGG" id="atw:C0099_00565"/>
<dbReference type="Pfam" id="PF05036">
    <property type="entry name" value="SPOR"/>
    <property type="match status" value="1"/>
</dbReference>
<keyword evidence="4" id="KW-1185">Reference proteome</keyword>
<reference evidence="3 4" key="1">
    <citation type="submission" date="2018-01" db="EMBL/GenBank/DDBJ databases">
        <authorList>
            <person name="Fu G.-Y."/>
        </authorList>
    </citation>
    <scope>NUCLEOTIDE SEQUENCE [LARGE SCALE GENOMIC DNA]</scope>
    <source>
        <strain evidence="3 4">SY39</strain>
    </source>
</reference>
<dbReference type="EMBL" id="CP025682">
    <property type="protein sequence ID" value="AUN93557.1"/>
    <property type="molecule type" value="Genomic_DNA"/>
</dbReference>
<gene>
    <name evidence="3" type="ORF">C0099_00565</name>
</gene>
<evidence type="ECO:0000313" key="3">
    <source>
        <dbReference type="EMBL" id="AUN93557.1"/>
    </source>
</evidence>
<sequence>MMNLGAEYGLGADTTRGALLRAAVGSLVLIALLVVATGDDEKDPTRTLNTPQASPSALPAPIAAEPDASGDGDTAAVPGAPVSAQGAPSSEPPRADALASAEAMPGETSEPAAIEAPADAAAPTSGTAQARPEPETKREPEPEPSGPTKLAPRPPAIAVADAPIVTVIPTDAASGPDDPPPPPPVPAVDDHRVRLGGFMPISDARALQQASADAGYPARVLHRVLLGPFAARAEARSARSGTRGILIGGGDEWWVQLGVFADADNAEGLREKMSAEGRAAVVQGRVDLGPFAGRAAAEQVLVAVRSALGRPLEQARIVAP</sequence>
<dbReference type="Gene3D" id="3.30.70.1070">
    <property type="entry name" value="Sporulation related repeat"/>
    <property type="match status" value="1"/>
</dbReference>
<feature type="region of interest" description="Disordered" evidence="1">
    <location>
        <begin position="40"/>
        <end position="154"/>
    </location>
</feature>
<feature type="compositionally biased region" description="Low complexity" evidence="1">
    <location>
        <begin position="111"/>
        <end position="130"/>
    </location>
</feature>
<proteinExistence type="predicted"/>
<evidence type="ECO:0000256" key="1">
    <source>
        <dbReference type="SAM" id="MobiDB-lite"/>
    </source>
</evidence>
<feature type="compositionally biased region" description="Basic and acidic residues" evidence="1">
    <location>
        <begin position="132"/>
        <end position="141"/>
    </location>
</feature>
<evidence type="ECO:0000259" key="2">
    <source>
        <dbReference type="Pfam" id="PF05036"/>
    </source>
</evidence>